<evidence type="ECO:0000313" key="2">
    <source>
        <dbReference type="EMBL" id="PLS31605.1"/>
    </source>
</evidence>
<evidence type="ECO:0000313" key="3">
    <source>
        <dbReference type="Proteomes" id="UP000235050"/>
    </source>
</evidence>
<evidence type="ECO:0000256" key="1">
    <source>
        <dbReference type="SAM" id="Phobius"/>
    </source>
</evidence>
<keyword evidence="1" id="KW-0472">Membrane</keyword>
<dbReference type="GO" id="GO:0016020">
    <property type="term" value="C:membrane"/>
    <property type="evidence" value="ECO:0007669"/>
    <property type="project" value="InterPro"/>
</dbReference>
<accession>A0A2N5JBM4</accession>
<keyword evidence="3" id="KW-1185">Reference proteome</keyword>
<dbReference type="Proteomes" id="UP000235050">
    <property type="component" value="Unassembled WGS sequence"/>
</dbReference>
<feature type="transmembrane region" description="Helical" evidence="1">
    <location>
        <begin position="12"/>
        <end position="35"/>
    </location>
</feature>
<dbReference type="InterPro" id="IPR003425">
    <property type="entry name" value="CCB3/YggT"/>
</dbReference>
<reference evidence="2 3" key="1">
    <citation type="submission" date="2017-07" db="EMBL/GenBank/DDBJ databases">
        <title>Bifidobacterium novel species.</title>
        <authorList>
            <person name="Lugli G.A."/>
            <person name="Milani C."/>
            <person name="Duranti S."/>
            <person name="Mangifesta M."/>
        </authorList>
    </citation>
    <scope>NUCLEOTIDE SEQUENCE [LARGE SCALE GENOMIC DNA]</scope>
    <source>
        <strain evidence="3">Uis1B</strain>
    </source>
</reference>
<feature type="transmembrane region" description="Helical" evidence="1">
    <location>
        <begin position="83"/>
        <end position="102"/>
    </location>
</feature>
<sequence>MTGADTVVGMTLIFLLRLILHWLINAYIFVLFVRMILDWVSVLAPRWYPSGAVASLIDVVYRITEPPLRWLRRYIKPIPLGTVYLDVSFIVLYFALVVLQILI</sequence>
<dbReference type="EMBL" id="NMWU01000008">
    <property type="protein sequence ID" value="PLS31605.1"/>
    <property type="molecule type" value="Genomic_DNA"/>
</dbReference>
<organism evidence="2 3">
    <name type="scientific">Bifidobacterium margollesii</name>
    <dbReference type="NCBI Taxonomy" id="2020964"/>
    <lineage>
        <taxon>Bacteria</taxon>
        <taxon>Bacillati</taxon>
        <taxon>Actinomycetota</taxon>
        <taxon>Actinomycetes</taxon>
        <taxon>Bifidobacteriales</taxon>
        <taxon>Bifidobacteriaceae</taxon>
        <taxon>Bifidobacterium</taxon>
    </lineage>
</organism>
<keyword evidence="1" id="KW-1133">Transmembrane helix</keyword>
<protein>
    <submittedName>
        <fullName evidence="2">Hemolysin</fullName>
    </submittedName>
</protein>
<keyword evidence="1" id="KW-0812">Transmembrane</keyword>
<dbReference type="AlphaFoldDB" id="A0A2N5JBM4"/>
<dbReference type="Pfam" id="PF02325">
    <property type="entry name" value="CCB3_YggT"/>
    <property type="match status" value="1"/>
</dbReference>
<gene>
    <name evidence="2" type="ORF">Uis1B_0596</name>
</gene>
<proteinExistence type="predicted"/>
<name>A0A2N5JBM4_9BIFI</name>
<comment type="caution">
    <text evidence="2">The sequence shown here is derived from an EMBL/GenBank/DDBJ whole genome shotgun (WGS) entry which is preliminary data.</text>
</comment>